<dbReference type="EMBL" id="JAALHA020000013">
    <property type="protein sequence ID" value="MDR9897555.1"/>
    <property type="molecule type" value="Genomic_DNA"/>
</dbReference>
<dbReference type="Proteomes" id="UP000667802">
    <property type="component" value="Unassembled WGS sequence"/>
</dbReference>
<name>A0AAP5IEP5_9CYAN</name>
<reference evidence="3" key="1">
    <citation type="journal article" date="2021" name="Science">
        <title>Hunting the eagle killer: A cyanobacterial neurotoxin causes vacuolar myelinopathy.</title>
        <authorList>
            <person name="Breinlinger S."/>
            <person name="Phillips T.J."/>
            <person name="Haram B.N."/>
            <person name="Mares J."/>
            <person name="Martinez Yerena J.A."/>
            <person name="Hrouzek P."/>
            <person name="Sobotka R."/>
            <person name="Henderson W.M."/>
            <person name="Schmieder P."/>
            <person name="Williams S.M."/>
            <person name="Lauderdale J.D."/>
            <person name="Wilde H.D."/>
            <person name="Gerrin W."/>
            <person name="Kust A."/>
            <person name="Washington J.W."/>
            <person name="Wagner C."/>
            <person name="Geier B."/>
            <person name="Liebeke M."/>
            <person name="Enke H."/>
            <person name="Niedermeyer T.H.J."/>
            <person name="Wilde S.B."/>
        </authorList>
    </citation>
    <scope>NUCLEOTIDE SEQUENCE [LARGE SCALE GENOMIC DNA]</scope>
    <source>
        <strain evidence="3">Thurmond2011</strain>
    </source>
</reference>
<evidence type="ECO:0000313" key="3">
    <source>
        <dbReference type="Proteomes" id="UP000667802"/>
    </source>
</evidence>
<proteinExistence type="predicted"/>
<feature type="domain" description="Effector-associated" evidence="1">
    <location>
        <begin position="1"/>
        <end position="77"/>
    </location>
</feature>
<protein>
    <recommendedName>
        <fullName evidence="1">Effector-associated domain-containing protein</fullName>
    </recommendedName>
</protein>
<organism evidence="2 3">
    <name type="scientific">Aetokthonos hydrillicola Thurmond2011</name>
    <dbReference type="NCBI Taxonomy" id="2712845"/>
    <lineage>
        <taxon>Bacteria</taxon>
        <taxon>Bacillati</taxon>
        <taxon>Cyanobacteriota</taxon>
        <taxon>Cyanophyceae</taxon>
        <taxon>Nostocales</taxon>
        <taxon>Hapalosiphonaceae</taxon>
        <taxon>Aetokthonos</taxon>
    </lineage>
</organism>
<comment type="caution">
    <text evidence="2">The sequence shown here is derived from an EMBL/GenBank/DDBJ whole genome shotgun (WGS) entry which is preliminary data.</text>
</comment>
<accession>A0AAP5IEP5</accession>
<dbReference type="RefSeq" id="WP_208338418.1">
    <property type="nucleotide sequence ID" value="NZ_CAWQFN010000089.1"/>
</dbReference>
<dbReference type="InterPro" id="IPR045429">
    <property type="entry name" value="EAD10"/>
</dbReference>
<keyword evidence="3" id="KW-1185">Reference proteome</keyword>
<dbReference type="AlphaFoldDB" id="A0AAP5IEP5"/>
<evidence type="ECO:0000259" key="1">
    <source>
        <dbReference type="Pfam" id="PF19954"/>
    </source>
</evidence>
<gene>
    <name evidence="2" type="ORF">G7B40_023740</name>
</gene>
<dbReference type="Pfam" id="PF19954">
    <property type="entry name" value="EAD10"/>
    <property type="match status" value="1"/>
</dbReference>
<sequence>MNTADKTNSILKRIAENKQTEADVQYLRKLLISDDSESLKQLGKYNINIGTGKDIHIGDKVYYQNNDEAIQALIQVIRASQYKNSEVEYFRTIEACTNRQAIEKYFENVLQKLRQRGCLEIRQNVLNAGILFNYIARFKDFEPGFGMRGEAFFMFSEFATLQMTTLQQFSAQSMVWARAGVSPDTAGQALFNFRFPTHFCFAIALVDELDPKTRQAIQTTNPFDLRVDMLWYEIPVVYELNQQQLCFYNKPTSIWEQFKGEIVWKQLREIIQQILSG</sequence>
<evidence type="ECO:0000313" key="2">
    <source>
        <dbReference type="EMBL" id="MDR9897555.1"/>
    </source>
</evidence>